<dbReference type="SMART" id="SM00028">
    <property type="entry name" value="TPR"/>
    <property type="match status" value="2"/>
</dbReference>
<evidence type="ECO:0000256" key="1">
    <source>
        <dbReference type="ARBA" id="ARBA00022723"/>
    </source>
</evidence>
<evidence type="ECO:0000256" key="4">
    <source>
        <dbReference type="ARBA" id="ARBA00022803"/>
    </source>
</evidence>
<reference evidence="9 10" key="1">
    <citation type="journal article" date="2018" name="Biotechnol. Biofuels">
        <title>Integrative visual omics of the white-rot fungus Polyporus brumalis exposes the biotechnological potential of its oxidative enzymes for delignifying raw plant biomass.</title>
        <authorList>
            <person name="Miyauchi S."/>
            <person name="Rancon A."/>
            <person name="Drula E."/>
            <person name="Hage H."/>
            <person name="Chaduli D."/>
            <person name="Favel A."/>
            <person name="Grisel S."/>
            <person name="Henrissat B."/>
            <person name="Herpoel-Gimbert I."/>
            <person name="Ruiz-Duenas F.J."/>
            <person name="Chevret D."/>
            <person name="Hainaut M."/>
            <person name="Lin J."/>
            <person name="Wang M."/>
            <person name="Pangilinan J."/>
            <person name="Lipzen A."/>
            <person name="Lesage-Meessen L."/>
            <person name="Navarro D."/>
            <person name="Riley R."/>
            <person name="Grigoriev I.V."/>
            <person name="Zhou S."/>
            <person name="Raouche S."/>
            <person name="Rosso M.N."/>
        </authorList>
    </citation>
    <scope>NUCLEOTIDE SEQUENCE [LARGE SCALE GENOMIC DNA]</scope>
    <source>
        <strain evidence="9 10">BRFM 1820</strain>
    </source>
</reference>
<protein>
    <recommendedName>
        <fullName evidence="8">MYND-type domain-containing protein</fullName>
    </recommendedName>
</protein>
<dbReference type="PROSITE" id="PS50005">
    <property type="entry name" value="TPR"/>
    <property type="match status" value="1"/>
</dbReference>
<dbReference type="AlphaFoldDB" id="A0A371DTG0"/>
<keyword evidence="5" id="KW-0862">Zinc</keyword>
<dbReference type="Pfam" id="PF13424">
    <property type="entry name" value="TPR_12"/>
    <property type="match status" value="1"/>
</dbReference>
<gene>
    <name evidence="9" type="ORF">OH76DRAFT_571654</name>
</gene>
<evidence type="ECO:0000256" key="5">
    <source>
        <dbReference type="ARBA" id="ARBA00022833"/>
    </source>
</evidence>
<evidence type="ECO:0000313" key="10">
    <source>
        <dbReference type="Proteomes" id="UP000256964"/>
    </source>
</evidence>
<sequence>MFATTHINPSAGTALGLSSGVALNNQALQLEAAGDLEGAERLHLQAIEVKEASLGTDHVTTALSYNGLGELYLTMQRLDKAEEYLDKALRVREHSGPKSDLAVTRDNLAKLYEMKGDVQAAREMRRRGKADNNIACGNYNCPKLSNSTSSLSQCAGCKAVFYCSRPCQVADWKRHKNYCRKAA</sequence>
<dbReference type="InterPro" id="IPR019734">
    <property type="entry name" value="TPR_rpt"/>
</dbReference>
<keyword evidence="1" id="KW-0479">Metal-binding</keyword>
<dbReference type="Pfam" id="PF01753">
    <property type="entry name" value="zf-MYND"/>
    <property type="match status" value="1"/>
</dbReference>
<accession>A0A371DTG0</accession>
<dbReference type="PANTHER" id="PTHR45641">
    <property type="entry name" value="TETRATRICOPEPTIDE REPEAT PROTEIN (AFU_ORTHOLOGUE AFUA_6G03870)"/>
    <property type="match status" value="1"/>
</dbReference>
<dbReference type="PANTHER" id="PTHR45641:SF19">
    <property type="entry name" value="NEPHROCYSTIN-3"/>
    <property type="match status" value="1"/>
</dbReference>
<dbReference type="PROSITE" id="PS50865">
    <property type="entry name" value="ZF_MYND_2"/>
    <property type="match status" value="1"/>
</dbReference>
<evidence type="ECO:0000256" key="6">
    <source>
        <dbReference type="PROSITE-ProRule" id="PRU00134"/>
    </source>
</evidence>
<dbReference type="Gene3D" id="6.10.140.2220">
    <property type="match status" value="1"/>
</dbReference>
<feature type="repeat" description="TPR" evidence="7">
    <location>
        <begin position="62"/>
        <end position="95"/>
    </location>
</feature>
<dbReference type="SUPFAM" id="SSF48452">
    <property type="entry name" value="TPR-like"/>
    <property type="match status" value="1"/>
</dbReference>
<dbReference type="Gene3D" id="1.25.40.10">
    <property type="entry name" value="Tetratricopeptide repeat domain"/>
    <property type="match status" value="1"/>
</dbReference>
<name>A0A371DTG0_9APHY</name>
<feature type="domain" description="MYND-type" evidence="8">
    <location>
        <begin position="138"/>
        <end position="179"/>
    </location>
</feature>
<evidence type="ECO:0000256" key="7">
    <source>
        <dbReference type="PROSITE-ProRule" id="PRU00339"/>
    </source>
</evidence>
<dbReference type="GO" id="GO:0008270">
    <property type="term" value="F:zinc ion binding"/>
    <property type="evidence" value="ECO:0007669"/>
    <property type="project" value="UniProtKB-KW"/>
</dbReference>
<dbReference type="InterPro" id="IPR011990">
    <property type="entry name" value="TPR-like_helical_dom_sf"/>
</dbReference>
<dbReference type="SUPFAM" id="SSF144232">
    <property type="entry name" value="HIT/MYND zinc finger-like"/>
    <property type="match status" value="1"/>
</dbReference>
<proteinExistence type="predicted"/>
<organism evidence="9 10">
    <name type="scientific">Lentinus brumalis</name>
    <dbReference type="NCBI Taxonomy" id="2498619"/>
    <lineage>
        <taxon>Eukaryota</taxon>
        <taxon>Fungi</taxon>
        <taxon>Dikarya</taxon>
        <taxon>Basidiomycota</taxon>
        <taxon>Agaricomycotina</taxon>
        <taxon>Agaricomycetes</taxon>
        <taxon>Polyporales</taxon>
        <taxon>Polyporaceae</taxon>
        <taxon>Lentinus</taxon>
    </lineage>
</organism>
<keyword evidence="2" id="KW-0677">Repeat</keyword>
<evidence type="ECO:0000256" key="3">
    <source>
        <dbReference type="ARBA" id="ARBA00022771"/>
    </source>
</evidence>
<evidence type="ECO:0000256" key="2">
    <source>
        <dbReference type="ARBA" id="ARBA00022737"/>
    </source>
</evidence>
<dbReference type="Proteomes" id="UP000256964">
    <property type="component" value="Unassembled WGS sequence"/>
</dbReference>
<dbReference type="STRING" id="139420.A0A371DTG0"/>
<keyword evidence="3 6" id="KW-0863">Zinc-finger</keyword>
<dbReference type="OrthoDB" id="1917726at2759"/>
<dbReference type="EMBL" id="KZ857381">
    <property type="protein sequence ID" value="RDX55830.1"/>
    <property type="molecule type" value="Genomic_DNA"/>
</dbReference>
<keyword evidence="10" id="KW-1185">Reference proteome</keyword>
<evidence type="ECO:0000313" key="9">
    <source>
        <dbReference type="EMBL" id="RDX55830.1"/>
    </source>
</evidence>
<dbReference type="InterPro" id="IPR002893">
    <property type="entry name" value="Znf_MYND"/>
</dbReference>
<keyword evidence="4 7" id="KW-0802">TPR repeat</keyword>
<evidence type="ECO:0000259" key="8">
    <source>
        <dbReference type="PROSITE" id="PS50865"/>
    </source>
</evidence>